<dbReference type="FunFam" id="3.30.56.10:FF:000002">
    <property type="entry name" value="Phenylalanine--tRNA ligase beta subunit"/>
    <property type="match status" value="1"/>
</dbReference>
<feature type="domain" description="B5" evidence="19">
    <location>
        <begin position="436"/>
        <end position="510"/>
    </location>
</feature>
<dbReference type="InterPro" id="IPR002547">
    <property type="entry name" value="tRNA-bd_dom"/>
</dbReference>
<evidence type="ECO:0000256" key="9">
    <source>
        <dbReference type="ARBA" id="ARBA00022840"/>
    </source>
</evidence>
<evidence type="ECO:0000256" key="12">
    <source>
        <dbReference type="ARBA" id="ARBA00022917"/>
    </source>
</evidence>
<evidence type="ECO:0000256" key="15">
    <source>
        <dbReference type="HAMAP-Rule" id="MF_00283"/>
    </source>
</evidence>
<proteinExistence type="inferred from homology"/>
<dbReference type="Pfam" id="PF17759">
    <property type="entry name" value="tRNA_synthFbeta"/>
    <property type="match status" value="1"/>
</dbReference>
<evidence type="ECO:0000313" key="20">
    <source>
        <dbReference type="EMBL" id="XDQ42431.1"/>
    </source>
</evidence>
<dbReference type="GO" id="GO:0004826">
    <property type="term" value="F:phenylalanine-tRNA ligase activity"/>
    <property type="evidence" value="ECO:0007669"/>
    <property type="project" value="UniProtKB-UniRule"/>
</dbReference>
<dbReference type="RefSeq" id="WP_369221860.1">
    <property type="nucleotide sequence ID" value="NZ_CP163441.1"/>
</dbReference>
<dbReference type="InterPro" id="IPR005147">
    <property type="entry name" value="tRNA_synthase_B5-dom"/>
</dbReference>
<evidence type="ECO:0000256" key="14">
    <source>
        <dbReference type="ARBA" id="ARBA00049255"/>
    </source>
</evidence>
<dbReference type="Pfam" id="PF03484">
    <property type="entry name" value="B5"/>
    <property type="match status" value="1"/>
</dbReference>
<keyword evidence="7 15" id="KW-0479">Metal-binding</keyword>
<protein>
    <recommendedName>
        <fullName evidence="15">Phenylalanine--tRNA ligase beta subunit</fullName>
        <ecNumber evidence="15">6.1.1.20</ecNumber>
    </recommendedName>
    <alternativeName>
        <fullName evidence="15">Phenylalanyl-tRNA synthetase beta subunit</fullName>
        <shortName evidence="15">PheRS</shortName>
    </alternativeName>
</protein>
<dbReference type="GO" id="GO:0009328">
    <property type="term" value="C:phenylalanine-tRNA ligase complex"/>
    <property type="evidence" value="ECO:0007669"/>
    <property type="project" value="TreeGrafter"/>
</dbReference>
<dbReference type="HAMAP" id="MF_00283">
    <property type="entry name" value="Phe_tRNA_synth_beta1"/>
    <property type="match status" value="1"/>
</dbReference>
<feature type="binding site" evidence="15">
    <location>
        <position position="488"/>
    </location>
    <ligand>
        <name>Mg(2+)</name>
        <dbReference type="ChEBI" id="CHEBI:18420"/>
        <note>shared with alpha subunit</note>
    </ligand>
</feature>
<dbReference type="FunFam" id="3.30.70.380:FF:000001">
    <property type="entry name" value="Phenylalanine--tRNA ligase beta subunit"/>
    <property type="match status" value="1"/>
</dbReference>
<dbReference type="SUPFAM" id="SSF55681">
    <property type="entry name" value="Class II aaRS and biotin synthetases"/>
    <property type="match status" value="1"/>
</dbReference>
<feature type="domain" description="FDX-ACB" evidence="18">
    <location>
        <begin position="764"/>
        <end position="858"/>
    </location>
</feature>
<dbReference type="InterPro" id="IPR041616">
    <property type="entry name" value="PheRS_beta_core"/>
</dbReference>
<evidence type="ECO:0000259" key="17">
    <source>
        <dbReference type="PROSITE" id="PS50886"/>
    </source>
</evidence>
<dbReference type="InterPro" id="IPR036690">
    <property type="entry name" value="Fdx_antiC-bd_sf"/>
</dbReference>
<dbReference type="EMBL" id="CP163441">
    <property type="protein sequence ID" value="XDQ42431.1"/>
    <property type="molecule type" value="Genomic_DNA"/>
</dbReference>
<dbReference type="FunFam" id="2.40.50.140:FF:000045">
    <property type="entry name" value="Phenylalanine--tRNA ligase beta subunit"/>
    <property type="match status" value="1"/>
</dbReference>
<evidence type="ECO:0000259" key="19">
    <source>
        <dbReference type="PROSITE" id="PS51483"/>
    </source>
</evidence>
<name>A0AB39QJI2_9ACTN</name>
<dbReference type="Gene3D" id="3.30.930.10">
    <property type="entry name" value="Bira Bifunctional Protein, Domain 2"/>
    <property type="match status" value="1"/>
</dbReference>
<dbReference type="PANTHER" id="PTHR10947">
    <property type="entry name" value="PHENYLALANYL-TRNA SYNTHETASE BETA CHAIN AND LEUCINE-RICH REPEAT-CONTAINING PROTEIN 47"/>
    <property type="match status" value="1"/>
</dbReference>
<evidence type="ECO:0000256" key="16">
    <source>
        <dbReference type="PROSITE-ProRule" id="PRU00209"/>
    </source>
</evidence>
<dbReference type="Gene3D" id="2.40.50.140">
    <property type="entry name" value="Nucleic acid-binding proteins"/>
    <property type="match status" value="1"/>
</dbReference>
<dbReference type="CDD" id="cd02796">
    <property type="entry name" value="tRNA_bind_bactPheRS"/>
    <property type="match status" value="1"/>
</dbReference>
<dbReference type="InterPro" id="IPR009061">
    <property type="entry name" value="DNA-bd_dom_put_sf"/>
</dbReference>
<dbReference type="SMART" id="SM00873">
    <property type="entry name" value="B3_4"/>
    <property type="match status" value="1"/>
</dbReference>
<feature type="binding site" evidence="15">
    <location>
        <position position="497"/>
    </location>
    <ligand>
        <name>Mg(2+)</name>
        <dbReference type="ChEBI" id="CHEBI:18420"/>
        <note>shared with alpha subunit</note>
    </ligand>
</feature>
<dbReference type="AlphaFoldDB" id="A0AB39QJI2"/>
<dbReference type="SUPFAM" id="SSF50249">
    <property type="entry name" value="Nucleic acid-binding proteins"/>
    <property type="match status" value="1"/>
</dbReference>
<sequence length="859" mass="91064">MRVPLSWLREYVDLPATETGRDVQAKLISAGLEVETVEQLGDGLKGPLVVGQVLTIEELEGFKKPIRFCTVDVGRAGGTSQAFGSGGGTGEPQEIVCGARNFAVGDKVVVVLPGAVLPGGFAIAARKTYGKTSHGMICSSDELGMGDDGSHGIIVLPPETEVGKDAIELLELVDEVLDIAVTANRGDCLSIRGVARETAIAYGLPLRDPALLDVPGPNAFGYPVQVLDPLGCDRFTARTVTGLSPEARSPIWLQRRLQKVGMRPISLAVDVTNYVMMELGQPLHAYDRALVQGTIGVRRAAEGEKIVTLDGTERKLHAEDLVITDDRGPIGLAGVMGGANTEIADLPQSRTGSTGGTPMDLENATTDVVIEAAHFDAVAIARTARRHKLSSEASRRFERGVDPQAAAAAAQRTVDLLVLLAGGTAEAGVTEVSAPSAPHTITVAADHPDKVAGVEYGRETVVRRLQEVGCDVYGQDELLVTVPSWRPDLLEQNDLAEEVIRLEGYENLPSTLPKPPSGRGLTHRQRLHRRVGRALAGAGYVEAPNYPFVGEQVFDQLGLAADDPARRVVKLTNPLNDEEPALRTSLLPGLLGALRRNDGRGAHDLALFETGLVFLPREEQRSAGHLPVDRRPTDEELAALNAVLPEQPRHVAVVLAGAREQVGWWGKGRPADWADAVQAARTVAAEAGAELIVRSGQYGPWHPGRCAELAVLADGAERVVGHAGELHPRVVKALGLPARTCAMELNLDAVEQVGDGTPQAPSISTFPVATQDVALVVDKPVPAAEVEAALRAGAGELLESIRLFDVYENAAQLGEEKKSLAYALRFRAGDRTLTVEEASAARDAAVALAGERTGAVLRG</sequence>
<dbReference type="Gene3D" id="3.50.40.10">
    <property type="entry name" value="Phenylalanyl-trna Synthetase, Chain B, domain 3"/>
    <property type="match status" value="1"/>
</dbReference>
<dbReference type="Pfam" id="PF03483">
    <property type="entry name" value="B3_4"/>
    <property type="match status" value="1"/>
</dbReference>
<feature type="domain" description="TRNA-binding" evidence="17">
    <location>
        <begin position="42"/>
        <end position="167"/>
    </location>
</feature>
<keyword evidence="5 16" id="KW-0820">tRNA-binding</keyword>
<evidence type="ECO:0000256" key="7">
    <source>
        <dbReference type="ARBA" id="ARBA00022723"/>
    </source>
</evidence>
<dbReference type="GO" id="GO:0000049">
    <property type="term" value="F:tRNA binding"/>
    <property type="evidence" value="ECO:0007669"/>
    <property type="project" value="UniProtKB-UniRule"/>
</dbReference>
<evidence type="ECO:0000256" key="1">
    <source>
        <dbReference type="ARBA" id="ARBA00004496"/>
    </source>
</evidence>
<keyword evidence="13 15" id="KW-0030">Aminoacyl-tRNA synthetase</keyword>
<keyword evidence="10 15" id="KW-0460">Magnesium</keyword>
<evidence type="ECO:0000256" key="2">
    <source>
        <dbReference type="ARBA" id="ARBA00008653"/>
    </source>
</evidence>
<reference evidence="20" key="1">
    <citation type="submission" date="2024-07" db="EMBL/GenBank/DDBJ databases">
        <authorList>
            <person name="Yu S.T."/>
        </authorList>
    </citation>
    <scope>NUCLEOTIDE SEQUENCE</scope>
    <source>
        <strain evidence="20">R39</strain>
    </source>
</reference>
<feature type="binding site" evidence="15">
    <location>
        <position position="494"/>
    </location>
    <ligand>
        <name>Mg(2+)</name>
        <dbReference type="ChEBI" id="CHEBI:18420"/>
        <note>shared with alpha subunit</note>
    </ligand>
</feature>
<dbReference type="GO" id="GO:0005524">
    <property type="term" value="F:ATP binding"/>
    <property type="evidence" value="ECO:0007669"/>
    <property type="project" value="UniProtKB-UniRule"/>
</dbReference>
<keyword evidence="9 15" id="KW-0067">ATP-binding</keyword>
<dbReference type="GO" id="GO:0000287">
    <property type="term" value="F:magnesium ion binding"/>
    <property type="evidence" value="ECO:0007669"/>
    <property type="project" value="UniProtKB-UniRule"/>
</dbReference>
<evidence type="ECO:0000256" key="8">
    <source>
        <dbReference type="ARBA" id="ARBA00022741"/>
    </source>
</evidence>
<dbReference type="PROSITE" id="PS51447">
    <property type="entry name" value="FDX_ACB"/>
    <property type="match status" value="1"/>
</dbReference>
<evidence type="ECO:0000259" key="18">
    <source>
        <dbReference type="PROSITE" id="PS51447"/>
    </source>
</evidence>
<dbReference type="FunFam" id="3.50.40.10:FF:000001">
    <property type="entry name" value="Phenylalanine--tRNA ligase beta subunit"/>
    <property type="match status" value="1"/>
</dbReference>
<dbReference type="PROSITE" id="PS51483">
    <property type="entry name" value="B5"/>
    <property type="match status" value="1"/>
</dbReference>
<evidence type="ECO:0000256" key="10">
    <source>
        <dbReference type="ARBA" id="ARBA00022842"/>
    </source>
</evidence>
<feature type="binding site" evidence="15">
    <location>
        <position position="498"/>
    </location>
    <ligand>
        <name>Mg(2+)</name>
        <dbReference type="ChEBI" id="CHEBI:18420"/>
        <note>shared with alpha subunit</note>
    </ligand>
</feature>
<organism evidence="20">
    <name type="scientific">Streptomyces sp. R39</name>
    <dbReference type="NCBI Taxonomy" id="3238631"/>
    <lineage>
        <taxon>Bacteria</taxon>
        <taxon>Bacillati</taxon>
        <taxon>Actinomycetota</taxon>
        <taxon>Actinomycetes</taxon>
        <taxon>Kitasatosporales</taxon>
        <taxon>Streptomycetaceae</taxon>
        <taxon>Streptomyces</taxon>
    </lineage>
</organism>
<evidence type="ECO:0000256" key="13">
    <source>
        <dbReference type="ARBA" id="ARBA00023146"/>
    </source>
</evidence>
<dbReference type="SUPFAM" id="SSF46955">
    <property type="entry name" value="Putative DNA-binding domain"/>
    <property type="match status" value="1"/>
</dbReference>
<dbReference type="Gene3D" id="3.30.56.10">
    <property type="match status" value="2"/>
</dbReference>
<dbReference type="SMART" id="SM00874">
    <property type="entry name" value="B5"/>
    <property type="match status" value="1"/>
</dbReference>
<dbReference type="CDD" id="cd00769">
    <property type="entry name" value="PheRS_beta_core"/>
    <property type="match status" value="1"/>
</dbReference>
<accession>A0AB39QJI2</accession>
<dbReference type="InterPro" id="IPR005146">
    <property type="entry name" value="B3/B4_tRNA-bd"/>
</dbReference>
<dbReference type="NCBIfam" id="TIGR00472">
    <property type="entry name" value="pheT_bact"/>
    <property type="match status" value="1"/>
</dbReference>
<comment type="cofactor">
    <cofactor evidence="15">
        <name>Mg(2+)</name>
        <dbReference type="ChEBI" id="CHEBI:18420"/>
    </cofactor>
    <text evidence="15">Binds 2 magnesium ions per tetramer.</text>
</comment>
<dbReference type="InterPro" id="IPR033714">
    <property type="entry name" value="tRNA_bind_bactPheRS"/>
</dbReference>
<dbReference type="InterPro" id="IPR004532">
    <property type="entry name" value="Phe-tRNA-ligase_IIc_bsu_bact"/>
</dbReference>
<comment type="subcellular location">
    <subcellularLocation>
        <location evidence="1 15">Cytoplasm</location>
    </subcellularLocation>
</comment>
<dbReference type="SUPFAM" id="SSF54991">
    <property type="entry name" value="Anticodon-binding domain of PheRS"/>
    <property type="match status" value="1"/>
</dbReference>
<evidence type="ECO:0000256" key="3">
    <source>
        <dbReference type="ARBA" id="ARBA00011209"/>
    </source>
</evidence>
<dbReference type="PROSITE" id="PS50886">
    <property type="entry name" value="TRBD"/>
    <property type="match status" value="1"/>
</dbReference>
<keyword evidence="4 15" id="KW-0963">Cytoplasm</keyword>
<dbReference type="InterPro" id="IPR045864">
    <property type="entry name" value="aa-tRNA-synth_II/BPL/LPL"/>
</dbReference>
<dbReference type="GO" id="GO:0006432">
    <property type="term" value="P:phenylalanyl-tRNA aminoacylation"/>
    <property type="evidence" value="ECO:0007669"/>
    <property type="project" value="UniProtKB-UniRule"/>
</dbReference>
<dbReference type="SUPFAM" id="SSF56037">
    <property type="entry name" value="PheT/TilS domain"/>
    <property type="match status" value="1"/>
</dbReference>
<evidence type="ECO:0000256" key="6">
    <source>
        <dbReference type="ARBA" id="ARBA00022598"/>
    </source>
</evidence>
<evidence type="ECO:0000256" key="11">
    <source>
        <dbReference type="ARBA" id="ARBA00022884"/>
    </source>
</evidence>
<keyword evidence="6 15" id="KW-0436">Ligase</keyword>
<evidence type="ECO:0000256" key="5">
    <source>
        <dbReference type="ARBA" id="ARBA00022555"/>
    </source>
</evidence>
<keyword evidence="8 15" id="KW-0547">Nucleotide-binding</keyword>
<comment type="subunit">
    <text evidence="3 15">Tetramer of two alpha and two beta subunits.</text>
</comment>
<comment type="catalytic activity">
    <reaction evidence="14 15">
        <text>tRNA(Phe) + L-phenylalanine + ATP = L-phenylalanyl-tRNA(Phe) + AMP + diphosphate + H(+)</text>
        <dbReference type="Rhea" id="RHEA:19413"/>
        <dbReference type="Rhea" id="RHEA-COMP:9668"/>
        <dbReference type="Rhea" id="RHEA-COMP:9699"/>
        <dbReference type="ChEBI" id="CHEBI:15378"/>
        <dbReference type="ChEBI" id="CHEBI:30616"/>
        <dbReference type="ChEBI" id="CHEBI:33019"/>
        <dbReference type="ChEBI" id="CHEBI:58095"/>
        <dbReference type="ChEBI" id="CHEBI:78442"/>
        <dbReference type="ChEBI" id="CHEBI:78531"/>
        <dbReference type="ChEBI" id="CHEBI:456215"/>
        <dbReference type="EC" id="6.1.1.20"/>
    </reaction>
</comment>
<dbReference type="Gene3D" id="3.30.70.380">
    <property type="entry name" value="Ferrodoxin-fold anticodon-binding domain"/>
    <property type="match status" value="1"/>
</dbReference>
<dbReference type="SMART" id="SM00896">
    <property type="entry name" value="FDX-ACB"/>
    <property type="match status" value="1"/>
</dbReference>
<dbReference type="InterPro" id="IPR045060">
    <property type="entry name" value="Phe-tRNA-ligase_IIc_bsu"/>
</dbReference>
<dbReference type="InterPro" id="IPR012340">
    <property type="entry name" value="NA-bd_OB-fold"/>
</dbReference>
<keyword evidence="11 16" id="KW-0694">RNA-binding</keyword>
<dbReference type="InterPro" id="IPR005121">
    <property type="entry name" value="Fdx_antiC-bd"/>
</dbReference>
<dbReference type="Pfam" id="PF03147">
    <property type="entry name" value="FDX-ACB"/>
    <property type="match status" value="1"/>
</dbReference>
<dbReference type="PANTHER" id="PTHR10947:SF0">
    <property type="entry name" value="PHENYLALANINE--TRNA LIGASE BETA SUBUNIT"/>
    <property type="match status" value="1"/>
</dbReference>
<evidence type="ECO:0000256" key="4">
    <source>
        <dbReference type="ARBA" id="ARBA00022490"/>
    </source>
</evidence>
<keyword evidence="12 15" id="KW-0648">Protein biosynthesis</keyword>
<dbReference type="Pfam" id="PF01588">
    <property type="entry name" value="tRNA_bind"/>
    <property type="match status" value="1"/>
</dbReference>
<dbReference type="FunFam" id="3.30.930.10:FF:000130">
    <property type="entry name" value="Phenylalanine--tRNA ligase beta subunit"/>
    <property type="match status" value="1"/>
</dbReference>
<dbReference type="InterPro" id="IPR020825">
    <property type="entry name" value="Phe-tRNA_synthase-like_B3/B4"/>
</dbReference>
<gene>
    <name evidence="15 20" type="primary">pheT</name>
    <name evidence="20" type="ORF">AB5J52_09325</name>
</gene>
<dbReference type="EC" id="6.1.1.20" evidence="15"/>
<comment type="similarity">
    <text evidence="2 15">Belongs to the phenylalanyl-tRNA synthetase beta subunit family. Type 1 subfamily.</text>
</comment>